<evidence type="ECO:0000256" key="2">
    <source>
        <dbReference type="ARBA" id="ARBA00022527"/>
    </source>
</evidence>
<dbReference type="SMART" id="SM00108">
    <property type="entry name" value="B_lectin"/>
    <property type="match status" value="1"/>
</dbReference>
<keyword evidence="5" id="KW-0732">Signal</keyword>
<evidence type="ECO:0000259" key="17">
    <source>
        <dbReference type="PROSITE" id="PS50948"/>
    </source>
</evidence>
<dbReference type="SMART" id="SM00473">
    <property type="entry name" value="PAN_AP"/>
    <property type="match status" value="1"/>
</dbReference>
<evidence type="ECO:0000256" key="4">
    <source>
        <dbReference type="ARBA" id="ARBA00022679"/>
    </source>
</evidence>
<evidence type="ECO:0000256" key="1">
    <source>
        <dbReference type="ARBA" id="ARBA00012513"/>
    </source>
</evidence>
<dbReference type="InterPro" id="IPR000719">
    <property type="entry name" value="Prot_kinase_dom"/>
</dbReference>
<keyword evidence="6" id="KW-0547">Nucleotide-binding</keyword>
<dbReference type="FunFam" id="3.30.200.20:FF:000195">
    <property type="entry name" value="G-type lectin S-receptor-like serine/threonine-protein kinase"/>
    <property type="match status" value="1"/>
</dbReference>
<dbReference type="SUPFAM" id="SSF51110">
    <property type="entry name" value="alpha-D-mannose-specific plant lectins"/>
    <property type="match status" value="1"/>
</dbReference>
<evidence type="ECO:0000256" key="9">
    <source>
        <dbReference type="ARBA" id="ARBA00023157"/>
    </source>
</evidence>
<dbReference type="SMART" id="SM00220">
    <property type="entry name" value="S_TKc"/>
    <property type="match status" value="1"/>
</dbReference>
<keyword evidence="9" id="KW-1015">Disulfide bond</keyword>
<dbReference type="PROSITE" id="PS50948">
    <property type="entry name" value="PAN"/>
    <property type="match status" value="1"/>
</dbReference>
<keyword evidence="14" id="KW-1133">Transmembrane helix</keyword>
<dbReference type="EMBL" id="QZWG01000012">
    <property type="protein sequence ID" value="RZB75828.1"/>
    <property type="molecule type" value="Genomic_DNA"/>
</dbReference>
<feature type="transmembrane region" description="Helical" evidence="14">
    <location>
        <begin position="787"/>
        <end position="806"/>
    </location>
</feature>
<dbReference type="CDD" id="cd01098">
    <property type="entry name" value="PAN_AP_plant"/>
    <property type="match status" value="1"/>
</dbReference>
<dbReference type="Pfam" id="PF01453">
    <property type="entry name" value="B_lectin"/>
    <property type="match status" value="1"/>
</dbReference>
<evidence type="ECO:0000256" key="3">
    <source>
        <dbReference type="ARBA" id="ARBA00022553"/>
    </source>
</evidence>
<dbReference type="InterPro" id="IPR008271">
    <property type="entry name" value="Ser/Thr_kinase_AS"/>
</dbReference>
<dbReference type="PROSITE" id="PS50011">
    <property type="entry name" value="PROTEIN_KINASE_DOM"/>
    <property type="match status" value="2"/>
</dbReference>
<evidence type="ECO:0000256" key="6">
    <source>
        <dbReference type="ARBA" id="ARBA00022741"/>
    </source>
</evidence>
<evidence type="ECO:0000256" key="7">
    <source>
        <dbReference type="ARBA" id="ARBA00022777"/>
    </source>
</evidence>
<dbReference type="SUPFAM" id="SSF56112">
    <property type="entry name" value="Protein kinase-like (PK-like)"/>
    <property type="match status" value="2"/>
</dbReference>
<dbReference type="FunFam" id="2.90.10.10:FF:000004">
    <property type="entry name" value="G-type lectin S-receptor-like serine/threonine-protein kinase"/>
    <property type="match status" value="1"/>
</dbReference>
<dbReference type="InterPro" id="IPR011009">
    <property type="entry name" value="Kinase-like_dom_sf"/>
</dbReference>
<feature type="domain" description="Protein kinase" evidence="15">
    <location>
        <begin position="846"/>
        <end position="1067"/>
    </location>
</feature>
<organism evidence="18 19">
    <name type="scientific">Glycine soja</name>
    <name type="common">Wild soybean</name>
    <dbReference type="NCBI Taxonomy" id="3848"/>
    <lineage>
        <taxon>Eukaryota</taxon>
        <taxon>Viridiplantae</taxon>
        <taxon>Streptophyta</taxon>
        <taxon>Embryophyta</taxon>
        <taxon>Tracheophyta</taxon>
        <taxon>Spermatophyta</taxon>
        <taxon>Magnoliopsida</taxon>
        <taxon>eudicotyledons</taxon>
        <taxon>Gunneridae</taxon>
        <taxon>Pentapetalae</taxon>
        <taxon>rosids</taxon>
        <taxon>fabids</taxon>
        <taxon>Fabales</taxon>
        <taxon>Fabaceae</taxon>
        <taxon>Papilionoideae</taxon>
        <taxon>50 kb inversion clade</taxon>
        <taxon>NPAAA clade</taxon>
        <taxon>indigoferoid/millettioid clade</taxon>
        <taxon>Phaseoleae</taxon>
        <taxon>Glycine</taxon>
        <taxon>Glycine subgen. Soja</taxon>
    </lineage>
</organism>
<dbReference type="GO" id="GO:0005524">
    <property type="term" value="F:ATP binding"/>
    <property type="evidence" value="ECO:0007669"/>
    <property type="project" value="UniProtKB-KW"/>
</dbReference>
<sequence>MTCPSCHHRVLGSTLHLPFSSSSRLSFSMSFHFSITKALGPKNRNKIYNNLLGYAYGSSFTYTLLENRLWWHSFVSGYGSDLLVFWLFAWFCLAVSQSIRDGETLVSAAGIIEAGFFSPGSSTRRYLGIWYRNESPLTVVWVANRNIPLQNKSGVLKLNEKGILELLDDTNNPIWSSNISGKAVNNPIANLLDSGNFVVKNGQKTNKDSILWQSFDYPGDTLLEGMKLGWNLETGLESTVRSWKSVDDPAEGEYVIRIDLRGYPQIIEFKGSDIKLRAGSWNGLSTVRYPAATHLLLHKFVFNEKEVYYEYEIINRSIFSVSTLPPSGNGMNFYWTTQTSTRQSPYHWNKSIWSDGCVPGNKPNSKNSDTDGFLKYSRIKLPDTSSSWYNKTMNLDECQKSCLKNGSCAAYANLDIRDGGSGCLLWFNTLVDLGRFSQWGQDFYIRVPASELEQKCYSFPCFLSLPPSPLSLRTVISNFNLVGAAASSDALPRSLATMSSRQSRGFVTLCFYLFIYFGKFRYRAFDELEGIEVAWNQVKVANLLRNFDDLERLYSEVHLLKTLKHKNIIKFYNSWVDTKNENINFITEIFTSGTLRQYRKKHKHVDLRAVKKWSRQILEGLLYLHSHNLLVIHRDLKCDNIFVNGNQGEVKIGDLGLEAILQQANSAHSVIGTPEFMAPELYEEEYNEFVDIYAFGMCLLELVTVEYPYIECTNAAQIYKKVTSLLFFFILCNISLQMEAKADYTQDGTVDFRGQPVVSSKTGKWKACAFLVDHVDHGNFKKRKVEIIVGVTIAGLIITCVCILITKNSGAARKFYNKHCKNIQRMEDMDLPSFDFSILANATENFSTENKLGQGGFGPVYKGTMIDGKEIEVKRLSKKSGQGLDEFKNEVALIATLQHRNLVKLLGCCIKGEEKLLIYDGYMPPEYATRGNFSVKSDVFSYGVIVLEIVSGKRNRDFADSKHYNNLLGHAWTLGTEERALELLDEVLGVQCTPSEVIRCIQIHAIGIRHGKKTRTYGYLPESVLTLTGNTRVDQVWVRVFLDNQKSGAGTGMRLLDPSRPRTRPAT</sequence>
<comment type="catalytic activity">
    <reaction evidence="12">
        <text>L-threonyl-[protein] + ATP = O-phospho-L-threonyl-[protein] + ADP + H(+)</text>
        <dbReference type="Rhea" id="RHEA:46608"/>
        <dbReference type="Rhea" id="RHEA-COMP:11060"/>
        <dbReference type="Rhea" id="RHEA-COMP:11605"/>
        <dbReference type="ChEBI" id="CHEBI:15378"/>
        <dbReference type="ChEBI" id="CHEBI:30013"/>
        <dbReference type="ChEBI" id="CHEBI:30616"/>
        <dbReference type="ChEBI" id="CHEBI:61977"/>
        <dbReference type="ChEBI" id="CHEBI:456216"/>
        <dbReference type="EC" id="2.7.11.1"/>
    </reaction>
</comment>
<keyword evidence="14" id="KW-0812">Transmembrane</keyword>
<dbReference type="EC" id="2.7.11.1" evidence="1"/>
<keyword evidence="10" id="KW-0675">Receptor</keyword>
<feature type="domain" description="Protein kinase" evidence="15">
    <location>
        <begin position="476"/>
        <end position="780"/>
    </location>
</feature>
<dbReference type="Gene3D" id="3.30.200.20">
    <property type="entry name" value="Phosphorylase Kinase, domain 1"/>
    <property type="match status" value="2"/>
</dbReference>
<proteinExistence type="predicted"/>
<dbReference type="FunFam" id="3.30.200.20:FF:000075">
    <property type="entry name" value="Probable serine/threonine-protein kinase WNK1"/>
    <property type="match status" value="1"/>
</dbReference>
<evidence type="ECO:0000256" key="11">
    <source>
        <dbReference type="ARBA" id="ARBA00023180"/>
    </source>
</evidence>
<dbReference type="AlphaFoldDB" id="A0A445HPW8"/>
<dbReference type="Proteomes" id="UP000289340">
    <property type="component" value="Chromosome 12"/>
</dbReference>
<dbReference type="Gene3D" id="2.90.10.10">
    <property type="entry name" value="Bulb-type lectin domain"/>
    <property type="match status" value="1"/>
</dbReference>
<dbReference type="PROSITE" id="PS00108">
    <property type="entry name" value="PROTEIN_KINASE_ST"/>
    <property type="match status" value="1"/>
</dbReference>
<evidence type="ECO:0000256" key="8">
    <source>
        <dbReference type="ARBA" id="ARBA00022840"/>
    </source>
</evidence>
<keyword evidence="3" id="KW-0597">Phosphoprotein</keyword>
<evidence type="ECO:0000256" key="13">
    <source>
        <dbReference type="ARBA" id="ARBA00048679"/>
    </source>
</evidence>
<dbReference type="Pfam" id="PF00069">
    <property type="entry name" value="Pkinase"/>
    <property type="match status" value="1"/>
</dbReference>
<keyword evidence="19" id="KW-1185">Reference proteome</keyword>
<dbReference type="InterPro" id="IPR001480">
    <property type="entry name" value="Bulb-type_lectin_dom"/>
</dbReference>
<evidence type="ECO:0000256" key="5">
    <source>
        <dbReference type="ARBA" id="ARBA00022729"/>
    </source>
</evidence>
<dbReference type="FunFam" id="1.10.510.10:FF:001565">
    <property type="entry name" value="WNK protein kinase"/>
    <property type="match status" value="1"/>
</dbReference>
<keyword evidence="4" id="KW-0808">Transferase</keyword>
<keyword evidence="8" id="KW-0067">ATP-binding</keyword>
<dbReference type="Gene3D" id="3.50.4.10">
    <property type="entry name" value="Hepatocyte Growth Factor"/>
    <property type="match status" value="1"/>
</dbReference>
<dbReference type="PANTHER" id="PTHR32444">
    <property type="entry name" value="BULB-TYPE LECTIN DOMAIN-CONTAINING PROTEIN"/>
    <property type="match status" value="1"/>
</dbReference>
<dbReference type="Pfam" id="PF08276">
    <property type="entry name" value="PAN_2"/>
    <property type="match status" value="1"/>
</dbReference>
<keyword evidence="11" id="KW-0325">Glycoprotein</keyword>
<dbReference type="GO" id="GO:0004674">
    <property type="term" value="F:protein serine/threonine kinase activity"/>
    <property type="evidence" value="ECO:0007669"/>
    <property type="project" value="UniProtKB-KW"/>
</dbReference>
<comment type="caution">
    <text evidence="18">The sequence shown here is derived from an EMBL/GenBank/DDBJ whole genome shotgun (WGS) entry which is preliminary data.</text>
</comment>
<dbReference type="InterPro" id="IPR036426">
    <property type="entry name" value="Bulb-type_lectin_dom_sf"/>
</dbReference>
<evidence type="ECO:0000313" key="19">
    <source>
        <dbReference type="Proteomes" id="UP000289340"/>
    </source>
</evidence>
<keyword evidence="14" id="KW-0472">Membrane</keyword>
<evidence type="ECO:0000259" key="15">
    <source>
        <dbReference type="PROSITE" id="PS50011"/>
    </source>
</evidence>
<accession>A0A445HPW8</accession>
<comment type="catalytic activity">
    <reaction evidence="13">
        <text>L-seryl-[protein] + ATP = O-phospho-L-seryl-[protein] + ADP + H(+)</text>
        <dbReference type="Rhea" id="RHEA:17989"/>
        <dbReference type="Rhea" id="RHEA-COMP:9863"/>
        <dbReference type="Rhea" id="RHEA-COMP:11604"/>
        <dbReference type="ChEBI" id="CHEBI:15378"/>
        <dbReference type="ChEBI" id="CHEBI:29999"/>
        <dbReference type="ChEBI" id="CHEBI:30616"/>
        <dbReference type="ChEBI" id="CHEBI:83421"/>
        <dbReference type="ChEBI" id="CHEBI:456216"/>
        <dbReference type="EC" id="2.7.11.1"/>
    </reaction>
</comment>
<dbReference type="InterPro" id="IPR001245">
    <property type="entry name" value="Ser-Thr/Tyr_kinase_cat_dom"/>
</dbReference>
<evidence type="ECO:0000256" key="12">
    <source>
        <dbReference type="ARBA" id="ARBA00047899"/>
    </source>
</evidence>
<feature type="domain" description="Bulb-type lectin" evidence="16">
    <location>
        <begin position="90"/>
        <end position="212"/>
    </location>
</feature>
<protein>
    <recommendedName>
        <fullName evidence="1">non-specific serine/threonine protein kinase</fullName>
        <ecNumber evidence="1">2.7.11.1</ecNumber>
    </recommendedName>
</protein>
<evidence type="ECO:0000256" key="14">
    <source>
        <dbReference type="SAM" id="Phobius"/>
    </source>
</evidence>
<gene>
    <name evidence="18" type="ORF">D0Y65_034362</name>
</gene>
<dbReference type="Gene3D" id="1.10.510.10">
    <property type="entry name" value="Transferase(Phosphotransferase) domain 1"/>
    <property type="match status" value="2"/>
</dbReference>
<dbReference type="PROSITE" id="PS50927">
    <property type="entry name" value="BULB_LECTIN"/>
    <property type="match status" value="1"/>
</dbReference>
<dbReference type="FunFam" id="3.50.4.10:FF:000002">
    <property type="entry name" value="G-type lectin S-receptor-like serine/threonine-protein kinase"/>
    <property type="match status" value="1"/>
</dbReference>
<dbReference type="Pfam" id="PF07714">
    <property type="entry name" value="PK_Tyr_Ser-Thr"/>
    <property type="match status" value="2"/>
</dbReference>
<keyword evidence="2" id="KW-0723">Serine/threonine-protein kinase</keyword>
<name>A0A445HPW8_GLYSO</name>
<evidence type="ECO:0000313" key="18">
    <source>
        <dbReference type="EMBL" id="RZB75828.1"/>
    </source>
</evidence>
<dbReference type="PANTHER" id="PTHR32444:SF183">
    <property type="entry name" value="APPLE DOMAIN-CONTAINING PROTEIN"/>
    <property type="match status" value="1"/>
</dbReference>
<evidence type="ECO:0000259" key="16">
    <source>
        <dbReference type="PROSITE" id="PS50927"/>
    </source>
</evidence>
<feature type="transmembrane region" description="Helical" evidence="14">
    <location>
        <begin position="71"/>
        <end position="93"/>
    </location>
</feature>
<reference evidence="18 19" key="1">
    <citation type="submission" date="2018-09" db="EMBL/GenBank/DDBJ databases">
        <title>A high-quality reference genome of wild soybean provides a powerful tool to mine soybean genomes.</title>
        <authorList>
            <person name="Xie M."/>
            <person name="Chung C.Y.L."/>
            <person name="Li M.-W."/>
            <person name="Wong F.-L."/>
            <person name="Chan T.-F."/>
            <person name="Lam H.-M."/>
        </authorList>
    </citation>
    <scope>NUCLEOTIDE SEQUENCE [LARGE SCALE GENOMIC DNA]</scope>
    <source>
        <strain evidence="19">cv. W05</strain>
        <tissue evidence="18">Hypocotyl of etiolated seedlings</tissue>
    </source>
</reference>
<dbReference type="InterPro" id="IPR003609">
    <property type="entry name" value="Pan_app"/>
</dbReference>
<feature type="domain" description="Apple" evidence="17">
    <location>
        <begin position="357"/>
        <end position="456"/>
    </location>
</feature>
<evidence type="ECO:0000256" key="10">
    <source>
        <dbReference type="ARBA" id="ARBA00023170"/>
    </source>
</evidence>
<dbReference type="CDD" id="cd00028">
    <property type="entry name" value="B_lectin"/>
    <property type="match status" value="1"/>
</dbReference>
<keyword evidence="7 18" id="KW-0418">Kinase</keyword>